<dbReference type="PANTHER" id="PTHR23407:SF1">
    <property type="entry name" value="5-FORMYLTETRAHYDROFOLATE CYCLO-LIGASE"/>
    <property type="match status" value="1"/>
</dbReference>
<dbReference type="EMBL" id="JBBNGS010000002">
    <property type="protein sequence ID" value="MEQ2637001.1"/>
    <property type="molecule type" value="Genomic_DNA"/>
</dbReference>
<comment type="caution">
    <text evidence="5">The sequence shown here is derived from an EMBL/GenBank/DDBJ whole genome shotgun (WGS) entry which is preliminary data.</text>
</comment>
<dbReference type="PIRSF" id="PIRSF006806">
    <property type="entry name" value="FTHF_cligase"/>
    <property type="match status" value="1"/>
</dbReference>
<keyword evidence="3 4" id="KW-0067">ATP-binding</keyword>
<dbReference type="RefSeq" id="WP_349181350.1">
    <property type="nucleotide sequence ID" value="NZ_JBBNGS010000002.1"/>
</dbReference>
<dbReference type="NCBIfam" id="TIGR02727">
    <property type="entry name" value="MTHFS_bact"/>
    <property type="match status" value="1"/>
</dbReference>
<keyword evidence="5" id="KW-0436">Ligase</keyword>
<evidence type="ECO:0000313" key="5">
    <source>
        <dbReference type="EMBL" id="MEQ2637001.1"/>
    </source>
</evidence>
<dbReference type="Gene3D" id="3.40.50.10420">
    <property type="entry name" value="NagB/RpiA/CoA transferase-like"/>
    <property type="match status" value="1"/>
</dbReference>
<dbReference type="InterPro" id="IPR037171">
    <property type="entry name" value="NagB/RpiA_transferase-like"/>
</dbReference>
<dbReference type="PANTHER" id="PTHR23407">
    <property type="entry name" value="ATPASE INHIBITOR/5-FORMYLTETRAHYDROFOLATE CYCLO-LIGASE"/>
    <property type="match status" value="1"/>
</dbReference>
<evidence type="ECO:0000256" key="4">
    <source>
        <dbReference type="RuleBase" id="RU361279"/>
    </source>
</evidence>
<dbReference type="EC" id="6.3.3.2" evidence="4"/>
<evidence type="ECO:0000313" key="6">
    <source>
        <dbReference type="Proteomes" id="UP001478817"/>
    </source>
</evidence>
<comment type="similarity">
    <text evidence="1 4">Belongs to the 5-formyltetrahydrofolate cyclo-ligase family.</text>
</comment>
<dbReference type="InterPro" id="IPR024185">
    <property type="entry name" value="FTHF_cligase-like_sf"/>
</dbReference>
<evidence type="ECO:0000256" key="3">
    <source>
        <dbReference type="ARBA" id="ARBA00022840"/>
    </source>
</evidence>
<protein>
    <recommendedName>
        <fullName evidence="4">5-formyltetrahydrofolate cyclo-ligase</fullName>
        <ecNumber evidence="4">6.3.3.2</ecNumber>
    </recommendedName>
</protein>
<evidence type="ECO:0000256" key="1">
    <source>
        <dbReference type="ARBA" id="ARBA00010638"/>
    </source>
</evidence>
<reference evidence="5 6" key="1">
    <citation type="submission" date="2024-04" db="EMBL/GenBank/DDBJ databases">
        <title>Human intestinal bacterial collection.</title>
        <authorList>
            <person name="Pauvert C."/>
            <person name="Hitch T.C.A."/>
            <person name="Clavel T."/>
        </authorList>
    </citation>
    <scope>NUCLEOTIDE SEQUENCE [LARGE SCALE GENOMIC DNA]</scope>
    <source>
        <strain evidence="5 6">CLA-AA-H197</strain>
    </source>
</reference>
<dbReference type="Proteomes" id="UP001478817">
    <property type="component" value="Unassembled WGS sequence"/>
</dbReference>
<dbReference type="Pfam" id="PF01812">
    <property type="entry name" value="5-FTHF_cyc-lig"/>
    <property type="match status" value="1"/>
</dbReference>
<organism evidence="5 6">
    <name type="scientific">Paratractidigestivibacter faecalis</name>
    <dbReference type="NCBI Taxonomy" id="2292441"/>
    <lineage>
        <taxon>Bacteria</taxon>
        <taxon>Bacillati</taxon>
        <taxon>Actinomycetota</taxon>
        <taxon>Coriobacteriia</taxon>
        <taxon>Coriobacteriales</taxon>
        <taxon>Atopobiaceae</taxon>
        <taxon>Paratractidigestivibacter</taxon>
    </lineage>
</organism>
<comment type="catalytic activity">
    <reaction evidence="4">
        <text>(6S)-5-formyl-5,6,7,8-tetrahydrofolate + ATP = (6R)-5,10-methenyltetrahydrofolate + ADP + phosphate</text>
        <dbReference type="Rhea" id="RHEA:10488"/>
        <dbReference type="ChEBI" id="CHEBI:30616"/>
        <dbReference type="ChEBI" id="CHEBI:43474"/>
        <dbReference type="ChEBI" id="CHEBI:57455"/>
        <dbReference type="ChEBI" id="CHEBI:57457"/>
        <dbReference type="ChEBI" id="CHEBI:456216"/>
        <dbReference type="EC" id="6.3.3.2"/>
    </reaction>
</comment>
<dbReference type="GO" id="GO:0030272">
    <property type="term" value="F:5-formyltetrahydrofolate cyclo-ligase activity"/>
    <property type="evidence" value="ECO:0007669"/>
    <property type="project" value="UniProtKB-EC"/>
</dbReference>
<keyword evidence="4" id="KW-0479">Metal-binding</keyword>
<accession>A0ABV1IEI5</accession>
<dbReference type="SUPFAM" id="SSF100950">
    <property type="entry name" value="NagB/RpiA/CoA transferase-like"/>
    <property type="match status" value="1"/>
</dbReference>
<proteinExistence type="inferred from homology"/>
<gene>
    <name evidence="5" type="ORF">AAAT05_01355</name>
</gene>
<comment type="cofactor">
    <cofactor evidence="4">
        <name>Mg(2+)</name>
        <dbReference type="ChEBI" id="CHEBI:18420"/>
    </cofactor>
</comment>
<keyword evidence="4" id="KW-0460">Magnesium</keyword>
<keyword evidence="2 4" id="KW-0547">Nucleotide-binding</keyword>
<keyword evidence="6" id="KW-1185">Reference proteome</keyword>
<sequence length="200" mass="21065">MASSCGTDADKGSLRSHYLAFRKRLPSSVRDAADEGIARRVMCMPEVAAAPVVFSYVSFGSEVQTLGVIRSLLSSGRRVAVPRCDEAAHSMAFYEIGALSELAPGAHGILEPLGASCPLGTSEMVGSVCLVPGLTFDAAGRRIGYGGGYYDRFLAFYPGHKVGLCRSLQLSCAELPHDATDVSVDFVVTEAGVLRTNSLA</sequence>
<evidence type="ECO:0000256" key="2">
    <source>
        <dbReference type="ARBA" id="ARBA00022741"/>
    </source>
</evidence>
<name>A0ABV1IEI5_9ACTN</name>
<dbReference type="InterPro" id="IPR002698">
    <property type="entry name" value="FTHF_cligase"/>
</dbReference>